<comment type="caution">
    <text evidence="2">The sequence shown here is derived from an EMBL/GenBank/DDBJ whole genome shotgun (WGS) entry which is preliminary data.</text>
</comment>
<dbReference type="Proteomes" id="UP000014962">
    <property type="component" value="Unassembled WGS sequence"/>
</dbReference>
<gene>
    <name evidence="2" type="ORF">ADIWIN_0946</name>
</gene>
<evidence type="ECO:0000313" key="2">
    <source>
        <dbReference type="EMBL" id="EPR73986.1"/>
    </source>
</evidence>
<protein>
    <recommendedName>
        <fullName evidence="1">DUF5929 domain-containing protein</fullName>
    </recommendedName>
</protein>
<dbReference type="InterPro" id="IPR045973">
    <property type="entry name" value="DUF5929"/>
</dbReference>
<dbReference type="STRING" id="641526.ADIWIN_0946"/>
<sequence>MSQSESKDLKNIAASYLICYLNGFDLALQKLEDIKPYLKSYNLELYYSYKETMRILRKVKYS</sequence>
<reference evidence="2 3" key="1">
    <citation type="journal article" date="2013" name="Genome Announc.">
        <title>Draft Genome Sequence of Winogradskyella psychrotolerans RS-3T, Isolated from the Marine Transect of Kongsfjorden, Ny-Alesund, Svalbard, Arctic Ocean.</title>
        <authorList>
            <person name="Kumar Pinnaka A."/>
            <person name="Ara S."/>
            <person name="Singh A."/>
            <person name="Shivaji S."/>
        </authorList>
    </citation>
    <scope>NUCLEOTIDE SEQUENCE [LARGE SCALE GENOMIC DNA]</scope>
    <source>
        <strain evidence="2 3">RS-3</strain>
    </source>
</reference>
<dbReference type="PATRIC" id="fig|641526.4.peg.937"/>
<keyword evidence="3" id="KW-1185">Reference proteome</keyword>
<dbReference type="Pfam" id="PF19351">
    <property type="entry name" value="DUF5929"/>
    <property type="match status" value="1"/>
</dbReference>
<evidence type="ECO:0000313" key="3">
    <source>
        <dbReference type="Proteomes" id="UP000014962"/>
    </source>
</evidence>
<feature type="domain" description="DUF5929" evidence="1">
    <location>
        <begin position="2"/>
        <end position="62"/>
    </location>
</feature>
<proteinExistence type="predicted"/>
<organism evidence="2 3">
    <name type="scientific">Winogradskyella psychrotolerans RS-3</name>
    <dbReference type="NCBI Taxonomy" id="641526"/>
    <lineage>
        <taxon>Bacteria</taxon>
        <taxon>Pseudomonadati</taxon>
        <taxon>Bacteroidota</taxon>
        <taxon>Flavobacteriia</taxon>
        <taxon>Flavobacteriales</taxon>
        <taxon>Flavobacteriaceae</taxon>
        <taxon>Winogradskyella</taxon>
    </lineage>
</organism>
<accession>S7VV64</accession>
<name>S7VV64_9FLAO</name>
<dbReference type="eggNOG" id="COG2865">
    <property type="taxonomic scope" value="Bacteria"/>
</dbReference>
<dbReference type="AlphaFoldDB" id="S7VV64"/>
<evidence type="ECO:0000259" key="1">
    <source>
        <dbReference type="Pfam" id="PF19351"/>
    </source>
</evidence>
<dbReference type="EMBL" id="ATMR01000060">
    <property type="protein sequence ID" value="EPR73986.1"/>
    <property type="molecule type" value="Genomic_DNA"/>
</dbReference>